<feature type="transmembrane region" description="Helical" evidence="11">
    <location>
        <begin position="16"/>
        <end position="35"/>
    </location>
</feature>
<evidence type="ECO:0000256" key="11">
    <source>
        <dbReference type="SAM" id="Phobius"/>
    </source>
</evidence>
<evidence type="ECO:0000256" key="9">
    <source>
        <dbReference type="ARBA" id="ARBA00023136"/>
    </source>
</evidence>
<dbReference type="Gene3D" id="1.20.120.220">
    <property type="entry name" value="ATP synthase, F0 complex, subunit A"/>
    <property type="match status" value="1"/>
</dbReference>
<feature type="transmembrane region" description="Helical" evidence="11">
    <location>
        <begin position="104"/>
        <end position="126"/>
    </location>
</feature>
<reference evidence="12 13" key="1">
    <citation type="submission" date="2015-03" db="EMBL/GenBank/DDBJ databases">
        <title>Genome sequence of Mycoplasma meleagridis strain ATCC 25294.</title>
        <authorList>
            <person name="Yacoub E."/>
            <person name="Blanchard A."/>
            <person name="Sirand-Pugnet P."/>
            <person name="Mardassi B.B.A."/>
        </authorList>
    </citation>
    <scope>NUCLEOTIDE SEQUENCE [LARGE SCALE GENOMIC DNA]</scope>
    <source>
        <strain evidence="12 13">ATCC 25294</strain>
    </source>
</reference>
<keyword evidence="6" id="KW-0375">Hydrogen ion transport</keyword>
<dbReference type="Proteomes" id="UP000033750">
    <property type="component" value="Unassembled WGS sequence"/>
</dbReference>
<evidence type="ECO:0000256" key="7">
    <source>
        <dbReference type="ARBA" id="ARBA00022989"/>
    </source>
</evidence>
<sequence>MDKIVKHINDWNHPQLFSLFITVLICLILSLAVFIEIKRTSRPNKAPSAFLIIMEGYVTTVDNMFYEATDGKISKAKIYIFGLASFLLIGNLLAPLGIEPIVTSYSVPFTLALITWLGIFVVGLTYQKFRFFLRYVKNPVEIIGQFAPLISLSFRIFGNIIGGGTIIFLTYWMFGFIWRLIPGQETNNWFFFGVIVTPFMHVYFDIFSAFIQALVFSTLTVIYWSREAEEESKPKENKLKKVKTITTQQSIY</sequence>
<comment type="subcellular location">
    <subcellularLocation>
        <location evidence="1">Membrane</location>
        <topology evidence="1">Multi-pass membrane protein</topology>
    </subcellularLocation>
</comment>
<evidence type="ECO:0000313" key="12">
    <source>
        <dbReference type="EMBL" id="KKB26630.1"/>
    </source>
</evidence>
<dbReference type="GO" id="GO:0045259">
    <property type="term" value="C:proton-transporting ATP synthase complex"/>
    <property type="evidence" value="ECO:0007669"/>
    <property type="project" value="UniProtKB-KW"/>
</dbReference>
<dbReference type="GO" id="GO:0046933">
    <property type="term" value="F:proton-transporting ATP synthase activity, rotational mechanism"/>
    <property type="evidence" value="ECO:0007669"/>
    <property type="project" value="TreeGrafter"/>
</dbReference>
<evidence type="ECO:0000256" key="10">
    <source>
        <dbReference type="ARBA" id="ARBA00023310"/>
    </source>
</evidence>
<dbReference type="AlphaFoldDB" id="A0A0F5H0H8"/>
<dbReference type="STRING" id="29561.MM26B8_05640"/>
<evidence type="ECO:0000256" key="5">
    <source>
        <dbReference type="ARBA" id="ARBA00022692"/>
    </source>
</evidence>
<dbReference type="SUPFAM" id="SSF81336">
    <property type="entry name" value="F1F0 ATP synthase subunit A"/>
    <property type="match status" value="1"/>
</dbReference>
<proteinExistence type="inferred from homology"/>
<dbReference type="PANTHER" id="PTHR42823">
    <property type="entry name" value="ATP SYNTHASE SUBUNIT A, CHLOROPLASTIC"/>
    <property type="match status" value="1"/>
</dbReference>
<evidence type="ECO:0000313" key="13">
    <source>
        <dbReference type="Proteomes" id="UP000033750"/>
    </source>
</evidence>
<evidence type="ECO:0000256" key="1">
    <source>
        <dbReference type="ARBA" id="ARBA00004141"/>
    </source>
</evidence>
<dbReference type="GO" id="GO:0005886">
    <property type="term" value="C:plasma membrane"/>
    <property type="evidence" value="ECO:0007669"/>
    <property type="project" value="TreeGrafter"/>
</dbReference>
<keyword evidence="7 11" id="KW-1133">Transmembrane helix</keyword>
<comment type="similarity">
    <text evidence="2">Belongs to the ATPase A chain family.</text>
</comment>
<dbReference type="InterPro" id="IPR000568">
    <property type="entry name" value="ATP_synth_F0_asu"/>
</dbReference>
<keyword evidence="3" id="KW-0813">Transport</keyword>
<dbReference type="PATRIC" id="fig|1264554.4.peg.41"/>
<dbReference type="InterPro" id="IPR035908">
    <property type="entry name" value="F0_ATP_A_sf"/>
</dbReference>
<dbReference type="OrthoDB" id="9789241at2"/>
<feature type="transmembrane region" description="Helical" evidence="11">
    <location>
        <begin position="78"/>
        <end position="98"/>
    </location>
</feature>
<evidence type="ECO:0000256" key="6">
    <source>
        <dbReference type="ARBA" id="ARBA00022781"/>
    </source>
</evidence>
<dbReference type="Pfam" id="PF00119">
    <property type="entry name" value="ATP-synt_A"/>
    <property type="match status" value="1"/>
</dbReference>
<accession>A0A0F5H0H8</accession>
<evidence type="ECO:0000256" key="8">
    <source>
        <dbReference type="ARBA" id="ARBA00023065"/>
    </source>
</evidence>
<keyword evidence="13" id="KW-1185">Reference proteome</keyword>
<keyword evidence="5 11" id="KW-0812">Transmembrane</keyword>
<dbReference type="InterPro" id="IPR045082">
    <property type="entry name" value="ATP_syn_F0_a_bact/chloroplast"/>
</dbReference>
<evidence type="ECO:0000256" key="3">
    <source>
        <dbReference type="ARBA" id="ARBA00022448"/>
    </source>
</evidence>
<keyword evidence="10" id="KW-0066">ATP synthesis</keyword>
<feature type="transmembrane region" description="Helical" evidence="11">
    <location>
        <begin position="156"/>
        <end position="181"/>
    </location>
</feature>
<keyword evidence="8" id="KW-0406">Ion transport</keyword>
<keyword evidence="4" id="KW-0138">CF(0)</keyword>
<dbReference type="RefSeq" id="WP_046096978.1">
    <property type="nucleotide sequence ID" value="NZ_JZXN01000017.1"/>
</dbReference>
<name>A0A0F5H0H8_9BACT</name>
<gene>
    <name evidence="12" type="primary">atpB</name>
    <name evidence="12" type="ORF">MMELEA_00110</name>
</gene>
<dbReference type="GO" id="GO:0042777">
    <property type="term" value="P:proton motive force-driven plasma membrane ATP synthesis"/>
    <property type="evidence" value="ECO:0007669"/>
    <property type="project" value="TreeGrafter"/>
</dbReference>
<organism evidence="12 13">
    <name type="scientific">Mycoplasmopsis meleagridis ATCC 25294</name>
    <dbReference type="NCBI Taxonomy" id="1264554"/>
    <lineage>
        <taxon>Bacteria</taxon>
        <taxon>Bacillati</taxon>
        <taxon>Mycoplasmatota</taxon>
        <taxon>Mycoplasmoidales</taxon>
        <taxon>Metamycoplasmataceae</taxon>
        <taxon>Mycoplasmopsis</taxon>
    </lineage>
</organism>
<dbReference type="EMBL" id="JZXN01000017">
    <property type="protein sequence ID" value="KKB26630.1"/>
    <property type="molecule type" value="Genomic_DNA"/>
</dbReference>
<protein>
    <submittedName>
        <fullName evidence="12">ATP synthase A chain</fullName>
    </submittedName>
</protein>
<dbReference type="PRINTS" id="PR00123">
    <property type="entry name" value="ATPASEA"/>
</dbReference>
<evidence type="ECO:0000256" key="4">
    <source>
        <dbReference type="ARBA" id="ARBA00022547"/>
    </source>
</evidence>
<dbReference type="NCBIfam" id="NF004487">
    <property type="entry name" value="PRK05815.3-5"/>
    <property type="match status" value="1"/>
</dbReference>
<keyword evidence="9 11" id="KW-0472">Membrane</keyword>
<evidence type="ECO:0000256" key="2">
    <source>
        <dbReference type="ARBA" id="ARBA00006810"/>
    </source>
</evidence>
<comment type="caution">
    <text evidence="12">The sequence shown here is derived from an EMBL/GenBank/DDBJ whole genome shotgun (WGS) entry which is preliminary data.</text>
</comment>
<dbReference type="PANTHER" id="PTHR42823:SF3">
    <property type="entry name" value="ATP SYNTHASE SUBUNIT A, CHLOROPLASTIC"/>
    <property type="match status" value="1"/>
</dbReference>